<feature type="transmembrane region" description="Helical" evidence="1">
    <location>
        <begin position="42"/>
        <end position="62"/>
    </location>
</feature>
<keyword evidence="3" id="KW-1185">Reference proteome</keyword>
<sequence length="130" mass="14011">MGYLILKHLHVGCVVLSGAGFLLRGLWMLADSPLLQRRSVRVVPHVVDTILLGSAIAMMLVSQQYPFVSGWLTAKLAGLLLYIGCGTMALKRARSKSQRAAFLLAAVLSFAWIVSVALTRNPLGFFAALG</sequence>
<dbReference type="STRING" id="1454001.AW08_03333"/>
<accession>A0A011NLH7</accession>
<dbReference type="PATRIC" id="fig|1454001.3.peg.3379"/>
<dbReference type="AlphaFoldDB" id="A0A011NLH7"/>
<keyword evidence="1" id="KW-0812">Transmembrane</keyword>
<reference evidence="2" key="1">
    <citation type="submission" date="2014-02" db="EMBL/GenBank/DDBJ databases">
        <title>Expanding our view of genomic diversity in Candidatus Accumulibacter clades.</title>
        <authorList>
            <person name="Skennerton C.T."/>
            <person name="Barr J.J."/>
            <person name="Slater F.R."/>
            <person name="Bond P.L."/>
            <person name="Tyson G.W."/>
        </authorList>
    </citation>
    <scope>NUCLEOTIDE SEQUENCE [LARGE SCALE GENOMIC DNA]</scope>
</reference>
<dbReference type="Proteomes" id="UP000020218">
    <property type="component" value="Unassembled WGS sequence"/>
</dbReference>
<keyword evidence="1" id="KW-0472">Membrane</keyword>
<proteinExistence type="predicted"/>
<protein>
    <submittedName>
        <fullName evidence="2">Invasion gene expression up-regulator, SirB</fullName>
    </submittedName>
</protein>
<feature type="transmembrane region" description="Helical" evidence="1">
    <location>
        <begin position="102"/>
        <end position="119"/>
    </location>
</feature>
<dbReference type="PIRSF" id="PIRSF005610">
    <property type="entry name" value="SirB"/>
    <property type="match status" value="1"/>
</dbReference>
<dbReference type="PANTHER" id="PTHR39594">
    <property type="entry name" value="PROTEIN YCHQ"/>
    <property type="match status" value="1"/>
</dbReference>
<feature type="transmembrane region" description="Helical" evidence="1">
    <location>
        <begin position="6"/>
        <end position="30"/>
    </location>
</feature>
<dbReference type="InterPro" id="IPR007360">
    <property type="entry name" value="SirB"/>
</dbReference>
<keyword evidence="1" id="KW-1133">Transmembrane helix</keyword>
<dbReference type="PANTHER" id="PTHR39594:SF1">
    <property type="entry name" value="PROTEIN YCHQ"/>
    <property type="match status" value="1"/>
</dbReference>
<organism evidence="2 3">
    <name type="scientific">Candidatus Accumulibacter adjunctus</name>
    <dbReference type="NCBI Taxonomy" id="1454001"/>
    <lineage>
        <taxon>Bacteria</taxon>
        <taxon>Pseudomonadati</taxon>
        <taxon>Pseudomonadota</taxon>
        <taxon>Betaproteobacteria</taxon>
        <taxon>Candidatus Accumulibacter</taxon>
    </lineage>
</organism>
<comment type="caution">
    <text evidence="2">The sequence shown here is derived from an EMBL/GenBank/DDBJ whole genome shotgun (WGS) entry which is preliminary data.</text>
</comment>
<dbReference type="Pfam" id="PF04247">
    <property type="entry name" value="SirB"/>
    <property type="match status" value="1"/>
</dbReference>
<name>A0A011NLH7_9PROT</name>
<evidence type="ECO:0000313" key="3">
    <source>
        <dbReference type="Proteomes" id="UP000020218"/>
    </source>
</evidence>
<feature type="transmembrane region" description="Helical" evidence="1">
    <location>
        <begin position="68"/>
        <end position="90"/>
    </location>
</feature>
<dbReference type="EMBL" id="JFAX01000025">
    <property type="protein sequence ID" value="EXI65285.1"/>
    <property type="molecule type" value="Genomic_DNA"/>
</dbReference>
<evidence type="ECO:0000256" key="1">
    <source>
        <dbReference type="SAM" id="Phobius"/>
    </source>
</evidence>
<evidence type="ECO:0000313" key="2">
    <source>
        <dbReference type="EMBL" id="EXI65285.1"/>
    </source>
</evidence>
<gene>
    <name evidence="2" type="ORF">AW08_03333</name>
</gene>
<dbReference type="GO" id="GO:0005886">
    <property type="term" value="C:plasma membrane"/>
    <property type="evidence" value="ECO:0007669"/>
    <property type="project" value="TreeGrafter"/>
</dbReference>